<feature type="transmembrane region" description="Helical" evidence="1">
    <location>
        <begin position="6"/>
        <end position="23"/>
    </location>
</feature>
<evidence type="ECO:0000313" key="4">
    <source>
        <dbReference type="Proteomes" id="UP000297273"/>
    </source>
</evidence>
<evidence type="ECO:0000313" key="3">
    <source>
        <dbReference type="EMBL" id="TGL40031.1"/>
    </source>
</evidence>
<comment type="caution">
    <text evidence="2">The sequence shown here is derived from an EMBL/GenBank/DDBJ whole genome shotgun (WGS) entry which is preliminary data.</text>
</comment>
<name>A0A5F1ZQV2_9LEPT</name>
<evidence type="ECO:0000313" key="2">
    <source>
        <dbReference type="EMBL" id="TGK02764.1"/>
    </source>
</evidence>
<dbReference type="EMBL" id="RQER01000004">
    <property type="protein sequence ID" value="TGK02764.1"/>
    <property type="molecule type" value="Genomic_DNA"/>
</dbReference>
<feature type="transmembrane region" description="Helical" evidence="1">
    <location>
        <begin position="107"/>
        <end position="130"/>
    </location>
</feature>
<feature type="transmembrane region" description="Helical" evidence="1">
    <location>
        <begin position="142"/>
        <end position="161"/>
    </location>
</feature>
<dbReference type="EMBL" id="RQGC01000008">
    <property type="protein sequence ID" value="TGL40031.1"/>
    <property type="molecule type" value="Genomic_DNA"/>
</dbReference>
<keyword evidence="1" id="KW-0812">Transmembrane</keyword>
<reference evidence="3" key="1">
    <citation type="submission" date="2018-10" db="EMBL/GenBank/DDBJ databases">
        <authorList>
            <person name="Vincent A.T."/>
            <person name="Schiettekatte O."/>
            <person name="Bourhy P."/>
            <person name="Veyrier F.J."/>
            <person name="Picardeau M."/>
        </authorList>
    </citation>
    <scope>NUCLEOTIDE SEQUENCE</scope>
    <source>
        <strain evidence="3">201702690</strain>
    </source>
</reference>
<dbReference type="RefSeq" id="WP_135646149.1">
    <property type="nucleotide sequence ID" value="NZ_RQER01000004.1"/>
</dbReference>
<dbReference type="Proteomes" id="UP000297273">
    <property type="component" value="Unassembled WGS sequence"/>
</dbReference>
<organism evidence="2 5">
    <name type="scientific">Leptospira langatensis</name>
    <dbReference type="NCBI Taxonomy" id="2484983"/>
    <lineage>
        <taxon>Bacteria</taxon>
        <taxon>Pseudomonadati</taxon>
        <taxon>Spirochaetota</taxon>
        <taxon>Spirochaetia</taxon>
        <taxon>Leptospirales</taxon>
        <taxon>Leptospiraceae</taxon>
        <taxon>Leptospira</taxon>
    </lineage>
</organism>
<evidence type="ECO:0000256" key="1">
    <source>
        <dbReference type="SAM" id="Phobius"/>
    </source>
</evidence>
<proteinExistence type="predicted"/>
<dbReference type="Proteomes" id="UP000297946">
    <property type="component" value="Unassembled WGS sequence"/>
</dbReference>
<dbReference type="OrthoDB" id="329527at2"/>
<protein>
    <submittedName>
        <fullName evidence="2">Uncharacterized protein</fullName>
    </submittedName>
</protein>
<reference evidence="2 5" key="2">
    <citation type="journal article" date="2019" name="PLoS Negl. Trop. Dis.">
        <title>Revisiting the worldwide diversity of Leptospira species in the environment.</title>
        <authorList>
            <person name="Vincent A.T."/>
            <person name="Schiettekatte O."/>
            <person name="Bourhy P."/>
            <person name="Veyrier F.J."/>
            <person name="Picardeau M."/>
        </authorList>
    </citation>
    <scope>NUCLEOTIDE SEQUENCE [LARGE SCALE GENOMIC DNA]</scope>
    <source>
        <strain evidence="3">201702690</strain>
        <strain evidence="2 5">SSW18</strain>
    </source>
</reference>
<accession>A0A5F1ZQV2</accession>
<dbReference type="AlphaFoldDB" id="A0A5F1ZQV2"/>
<keyword evidence="4" id="KW-1185">Reference proteome</keyword>
<sequence>MIHIILNTLPILIFILVFFYSLWDRKKKESFSEFHFHTFLPAILKGKFEPTWNFDQAGKLLEQAGYKIQIKEDKLLFQNASTLPKYRNWLWSYGVAKKSENGIRFKLYVNTGAAITVPATLLVVGFYGLLVQTSLPPERVSIAPYFFLGFAFFFAISSFISQTFKERKSIRNVLEKN</sequence>
<keyword evidence="1" id="KW-0472">Membrane</keyword>
<gene>
    <name evidence="2" type="ORF">EHO57_05445</name>
    <name evidence="3" type="ORF">EHQ53_12665</name>
</gene>
<evidence type="ECO:0000313" key="5">
    <source>
        <dbReference type="Proteomes" id="UP000297946"/>
    </source>
</evidence>
<keyword evidence="1" id="KW-1133">Transmembrane helix</keyword>